<protein>
    <submittedName>
        <fullName evidence="2">Uncharacterized protein</fullName>
    </submittedName>
</protein>
<dbReference type="RefSeq" id="WP_386673384.1">
    <property type="nucleotide sequence ID" value="NZ_JBHLTG010000007.1"/>
</dbReference>
<name>A0ABV6RYU8_9GAMM</name>
<proteinExistence type="predicted"/>
<comment type="caution">
    <text evidence="2">The sequence shown here is derived from an EMBL/GenBank/DDBJ whole genome shotgun (WGS) entry which is preliminary data.</text>
</comment>
<dbReference type="Proteomes" id="UP001589896">
    <property type="component" value="Unassembled WGS sequence"/>
</dbReference>
<evidence type="ECO:0000313" key="2">
    <source>
        <dbReference type="EMBL" id="MFC0681083.1"/>
    </source>
</evidence>
<dbReference type="EMBL" id="JBHLTG010000007">
    <property type="protein sequence ID" value="MFC0681083.1"/>
    <property type="molecule type" value="Genomic_DNA"/>
</dbReference>
<reference evidence="2 3" key="1">
    <citation type="submission" date="2024-09" db="EMBL/GenBank/DDBJ databases">
        <authorList>
            <person name="Sun Q."/>
            <person name="Mori K."/>
        </authorList>
    </citation>
    <scope>NUCLEOTIDE SEQUENCE [LARGE SCALE GENOMIC DNA]</scope>
    <source>
        <strain evidence="2 3">KCTC 23076</strain>
    </source>
</reference>
<accession>A0ABV6RYU8</accession>
<feature type="compositionally biased region" description="Low complexity" evidence="1">
    <location>
        <begin position="9"/>
        <end position="22"/>
    </location>
</feature>
<gene>
    <name evidence="2" type="ORF">ACFFGH_24915</name>
</gene>
<organism evidence="2 3">
    <name type="scientific">Lysobacter korlensis</name>
    <dbReference type="NCBI Taxonomy" id="553636"/>
    <lineage>
        <taxon>Bacteria</taxon>
        <taxon>Pseudomonadati</taxon>
        <taxon>Pseudomonadota</taxon>
        <taxon>Gammaproteobacteria</taxon>
        <taxon>Lysobacterales</taxon>
        <taxon>Lysobacteraceae</taxon>
        <taxon>Lysobacter</taxon>
    </lineage>
</organism>
<evidence type="ECO:0000313" key="3">
    <source>
        <dbReference type="Proteomes" id="UP001589896"/>
    </source>
</evidence>
<feature type="region of interest" description="Disordered" evidence="1">
    <location>
        <begin position="1"/>
        <end position="22"/>
    </location>
</feature>
<evidence type="ECO:0000256" key="1">
    <source>
        <dbReference type="SAM" id="MobiDB-lite"/>
    </source>
</evidence>
<sequence>MVTLTGCVAAAPAQPSASTSEPRVSVALVQNRSDAPVRRLQLRVTNESAEELRIRTATLESTALAAPAVWEKGTTVPAGATRDLPVQFPGASCADGEPQTVVRMEVETAAGPATVEVPPADPNERMPLLTETDCFAQDVAAAGRVSLAGLRVGDPSEPAKLEVRVESAGGDTDLRVDSMESTVLFNPLDASGAPSASGEVGLELRGGDAEATALVPIVPNRCDPHALAEDKVGTLFVFAAEVEGGRSGELRLQASPELRADLYEYFTRACGL</sequence>
<keyword evidence="3" id="KW-1185">Reference proteome</keyword>